<organism evidence="1 2">
    <name type="scientific">Mycobacterium lehmannii</name>
    <dbReference type="NCBI Taxonomy" id="2048550"/>
    <lineage>
        <taxon>Bacteria</taxon>
        <taxon>Bacillati</taxon>
        <taxon>Actinomycetota</taxon>
        <taxon>Actinomycetes</taxon>
        <taxon>Mycobacteriales</taxon>
        <taxon>Mycobacteriaceae</taxon>
        <taxon>Mycobacterium</taxon>
    </lineage>
</organism>
<comment type="caution">
    <text evidence="1">The sequence shown here is derived from an EMBL/GenBank/DDBJ whole genome shotgun (WGS) entry which is preliminary data.</text>
</comment>
<dbReference type="AlphaFoldDB" id="A0A101AD11"/>
<protein>
    <submittedName>
        <fullName evidence="1">Uncharacterized protein</fullName>
    </submittedName>
</protein>
<keyword evidence="2" id="KW-1185">Reference proteome</keyword>
<reference evidence="1 2" key="1">
    <citation type="submission" date="2016-01" db="EMBL/GenBank/DDBJ databases">
        <authorList>
            <consortium name="TB Trials Study Group"/>
            <person name="Sutton G."/>
            <person name="Brinkac L."/>
            <person name="Sanka R."/>
            <person name="Adams M."/>
            <person name="Lau E.L."/>
            <person name="Macaden R."/>
            <person name="Grewal H.M.S."/>
        </authorList>
    </citation>
    <scope>NUCLEOTIDE SEQUENCE [LARGE SCALE GENOMIC DNA]</scope>
    <source>
        <strain evidence="1 2">IS-1744</strain>
    </source>
</reference>
<dbReference type="Proteomes" id="UP000053707">
    <property type="component" value="Unassembled WGS sequence"/>
</dbReference>
<dbReference type="RefSeq" id="WP_064394305.1">
    <property type="nucleotide sequence ID" value="NZ_LQIR01000002.1"/>
</dbReference>
<evidence type="ECO:0000313" key="1">
    <source>
        <dbReference type="EMBL" id="KUI20715.1"/>
    </source>
</evidence>
<accession>A0A101AD11</accession>
<evidence type="ECO:0000313" key="2">
    <source>
        <dbReference type="Proteomes" id="UP000053707"/>
    </source>
</evidence>
<proteinExistence type="predicted"/>
<sequence>MGTITYPPSITSERCVRTSMTPRGDVRHEIDTGAVHFWCDHCGTNHRSRLIAAECVRLLVNGPDLGFGS</sequence>
<dbReference type="GeneID" id="27920810"/>
<gene>
    <name evidence="1" type="ORF">AU192_13895</name>
</gene>
<name>A0A101AD11_9MYCO</name>
<dbReference type="EMBL" id="LQIR01000002">
    <property type="protein sequence ID" value="KUI20715.1"/>
    <property type="molecule type" value="Genomic_DNA"/>
</dbReference>